<dbReference type="GO" id="GO:0004672">
    <property type="term" value="F:protein kinase activity"/>
    <property type="evidence" value="ECO:0007669"/>
    <property type="project" value="InterPro"/>
</dbReference>
<evidence type="ECO:0000259" key="14">
    <source>
        <dbReference type="PROSITE" id="PS50011"/>
    </source>
</evidence>
<protein>
    <submittedName>
        <fullName evidence="15">S-locus glycoprotein domain-containing protein</fullName>
    </submittedName>
</protein>
<dbReference type="InterPro" id="IPR036426">
    <property type="entry name" value="Bulb-type_lectin_dom_sf"/>
</dbReference>
<evidence type="ECO:0000256" key="5">
    <source>
        <dbReference type="ARBA" id="ARBA00022741"/>
    </source>
</evidence>
<dbReference type="Pfam" id="PF00954">
    <property type="entry name" value="S_locus_glycop"/>
    <property type="match status" value="1"/>
</dbReference>
<dbReference type="PROSITE" id="PS50011">
    <property type="entry name" value="PROTEIN_KINASE_DOM"/>
    <property type="match status" value="1"/>
</dbReference>
<dbReference type="InterPro" id="IPR001480">
    <property type="entry name" value="Bulb-type_lectin_dom"/>
</dbReference>
<evidence type="ECO:0000256" key="11">
    <source>
        <dbReference type="ARBA" id="ARBA00023180"/>
    </source>
</evidence>
<dbReference type="AlphaFoldDB" id="A0A2U1M1Y3"/>
<keyword evidence="8 13" id="KW-1133">Transmembrane helix</keyword>
<dbReference type="Gene3D" id="3.30.200.20">
    <property type="entry name" value="Phosphorylase Kinase, domain 1"/>
    <property type="match status" value="1"/>
</dbReference>
<evidence type="ECO:0000256" key="12">
    <source>
        <dbReference type="PROSITE-ProRule" id="PRU10141"/>
    </source>
</evidence>
<dbReference type="SMART" id="SM00220">
    <property type="entry name" value="S_TKc"/>
    <property type="match status" value="1"/>
</dbReference>
<dbReference type="InterPro" id="IPR000719">
    <property type="entry name" value="Prot_kinase_dom"/>
</dbReference>
<dbReference type="OrthoDB" id="1939148at2759"/>
<dbReference type="InterPro" id="IPR000858">
    <property type="entry name" value="S_locus_glycoprot_dom"/>
</dbReference>
<dbReference type="GO" id="GO:0016020">
    <property type="term" value="C:membrane"/>
    <property type="evidence" value="ECO:0007669"/>
    <property type="project" value="UniProtKB-SubCell"/>
</dbReference>
<dbReference type="InterPro" id="IPR011009">
    <property type="entry name" value="Kinase-like_dom_sf"/>
</dbReference>
<dbReference type="PANTHER" id="PTHR47974">
    <property type="entry name" value="OS07G0415500 PROTEIN"/>
    <property type="match status" value="1"/>
</dbReference>
<name>A0A2U1M1Y3_ARTAN</name>
<dbReference type="PANTHER" id="PTHR47974:SF29">
    <property type="entry name" value="RECEPTOR-LIKE SERINE_THREONINE-PROTEIN KINASE"/>
    <property type="match status" value="1"/>
</dbReference>
<comment type="subcellular location">
    <subcellularLocation>
        <location evidence="1">Membrane</location>
        <topology evidence="1">Single-pass membrane protein</topology>
    </subcellularLocation>
</comment>
<reference evidence="15 16" key="1">
    <citation type="journal article" date="2018" name="Mol. Plant">
        <title>The genome of Artemisia annua provides insight into the evolution of Asteraceae family and artemisinin biosynthesis.</title>
        <authorList>
            <person name="Shen Q."/>
            <person name="Zhang L."/>
            <person name="Liao Z."/>
            <person name="Wang S."/>
            <person name="Yan T."/>
            <person name="Shi P."/>
            <person name="Liu M."/>
            <person name="Fu X."/>
            <person name="Pan Q."/>
            <person name="Wang Y."/>
            <person name="Lv Z."/>
            <person name="Lu X."/>
            <person name="Zhang F."/>
            <person name="Jiang W."/>
            <person name="Ma Y."/>
            <person name="Chen M."/>
            <person name="Hao X."/>
            <person name="Li L."/>
            <person name="Tang Y."/>
            <person name="Lv G."/>
            <person name="Zhou Y."/>
            <person name="Sun X."/>
            <person name="Brodelius P.E."/>
            <person name="Rose J.K.C."/>
            <person name="Tang K."/>
        </authorList>
    </citation>
    <scope>NUCLEOTIDE SEQUENCE [LARGE SCALE GENOMIC DNA]</scope>
    <source>
        <strain evidence="16">cv. Huhao1</strain>
        <tissue evidence="15">Leaf</tissue>
    </source>
</reference>
<evidence type="ECO:0000256" key="1">
    <source>
        <dbReference type="ARBA" id="ARBA00004167"/>
    </source>
</evidence>
<keyword evidence="11" id="KW-0325">Glycoprotein</keyword>
<dbReference type="STRING" id="35608.A0A2U1M1Y3"/>
<keyword evidence="3 13" id="KW-0812">Transmembrane</keyword>
<evidence type="ECO:0000256" key="6">
    <source>
        <dbReference type="ARBA" id="ARBA00022777"/>
    </source>
</evidence>
<dbReference type="FunFam" id="1.10.510.10:FF:000384">
    <property type="entry name" value="G-type lectin S-receptor-like serine/threonine-protein kinase"/>
    <property type="match status" value="1"/>
</dbReference>
<dbReference type="CDD" id="cd14066">
    <property type="entry name" value="STKc_IRAK"/>
    <property type="match status" value="1"/>
</dbReference>
<keyword evidence="7 12" id="KW-0067">ATP-binding</keyword>
<evidence type="ECO:0000256" key="10">
    <source>
        <dbReference type="ARBA" id="ARBA00023157"/>
    </source>
</evidence>
<feature type="binding site" evidence="12">
    <location>
        <position position="692"/>
    </location>
    <ligand>
        <name>ATP</name>
        <dbReference type="ChEBI" id="CHEBI:30616"/>
    </ligand>
</feature>
<keyword evidence="16" id="KW-1185">Reference proteome</keyword>
<evidence type="ECO:0000256" key="8">
    <source>
        <dbReference type="ARBA" id="ARBA00022989"/>
    </source>
</evidence>
<dbReference type="Proteomes" id="UP000245207">
    <property type="component" value="Unassembled WGS sequence"/>
</dbReference>
<dbReference type="GO" id="GO:0048544">
    <property type="term" value="P:recognition of pollen"/>
    <property type="evidence" value="ECO:0007669"/>
    <property type="project" value="InterPro"/>
</dbReference>
<keyword evidence="5 12" id="KW-0547">Nucleotide-binding</keyword>
<dbReference type="FunFam" id="3.30.200.20:FF:000178">
    <property type="entry name" value="serine/threonine-protein kinase PBS1-like"/>
    <property type="match status" value="1"/>
</dbReference>
<evidence type="ECO:0000256" key="13">
    <source>
        <dbReference type="SAM" id="Phobius"/>
    </source>
</evidence>
<dbReference type="Gene3D" id="2.90.10.10">
    <property type="entry name" value="Bulb-type lectin domain"/>
    <property type="match status" value="1"/>
</dbReference>
<dbReference type="Gene3D" id="1.10.510.10">
    <property type="entry name" value="Transferase(Phosphotransferase) domain 1"/>
    <property type="match status" value="1"/>
</dbReference>
<dbReference type="PROSITE" id="PS00108">
    <property type="entry name" value="PROTEIN_KINASE_ST"/>
    <property type="match status" value="1"/>
</dbReference>
<keyword evidence="6" id="KW-0418">Kinase</keyword>
<comment type="caution">
    <text evidence="15">The sequence shown here is derived from an EMBL/GenBank/DDBJ whole genome shotgun (WGS) entry which is preliminary data.</text>
</comment>
<accession>A0A2U1M1Y3</accession>
<sequence length="998" mass="111352">MESCAIKTETCEYNQAPNIGLALTPGPFQNLHRLNTCPQNPSRWAEPQADHAALFQLIAHPPYVHMAYYCSTTWSLFLVVLLEVVVCISGRVGLGSRLYANKDQAWVSDNGTFAFGFTPSLDAGSNSQDELYQLGIWFADLPGDRTIAWSAYLVLTDRCDNYPQLLPSMRKATLHVMREKKVQFEEKVAEMIEMEKITDYTCDPEFTASYNKLMGYRSTFSSSLTGSYLTTTVEVLELDNTGNLVLTDGRTTAWTSNTSATDIESAQLLENGNLVLYTRNQNIAWQSFAHPSDTLLPGQPLTISTELTSSRIPTRGGGYYTLKILQQPTSLSLALTYNIPSDPYNLSMEAQSNYSYWATPEFSNVTGDVVAVLDQAGSFGVVYGGDSVGAVYVYKNDNDKGGLSSASNITNRPLVLRRLTLETNGNLRLYRWDDDVNGSRQWVPEWAAVSNPCDIAGVCGNGICNLDRTKTNASCECLPGSFTNGNDFRCMMNSSRTGNCRNSNSSQFRIEPVQQTNYYFFDSEVIANYSDIPTVSKCGDACLSDCECVASVYGLDQETPYCWVLRKLEFGGFEDSGSTMFVKVQSNGSSDPKDKTGMSSSTRAKVLVTPIVLSMLVLVGLLTCLLYIYVHKKRGLKRALNSSLIVSGAPSSFNFRDLQNRTNNFSELLGTGGFGSVYKGTLRDGTLIAVKKLDRMLPHGEREFVTEVNTIGSMHHMNLVRLCGYCSEGLQRLLVYEFMKNGSLDKWLFTSHKTRERLLEWPTRFQIAVGTAQGIAYFHEQCRNRIIHCDIKPENILLDENYCPKVSDFGLAKLMGREHSQVVTMVRGTRGYLAPEWISNRPVTVKADVYSYGMLLLEIVGGRRNLDMNCDADEFFFPGWAFKEMRNGEAMKVADRRLEGAVDEDELLRALKVGFWCIQDEVSMRPSMSEVVMMLEGSVEVNEPPMPQSVLELIEEGLDHVYKAMKRENNQFSSFTITNITSLPSSRATCSYSTMSPR</sequence>
<dbReference type="EMBL" id="PKPP01006802">
    <property type="protein sequence ID" value="PWA55278.1"/>
    <property type="molecule type" value="Genomic_DNA"/>
</dbReference>
<dbReference type="GO" id="GO:0005524">
    <property type="term" value="F:ATP binding"/>
    <property type="evidence" value="ECO:0007669"/>
    <property type="project" value="UniProtKB-UniRule"/>
</dbReference>
<organism evidence="15 16">
    <name type="scientific">Artemisia annua</name>
    <name type="common">Sweet wormwood</name>
    <dbReference type="NCBI Taxonomy" id="35608"/>
    <lineage>
        <taxon>Eukaryota</taxon>
        <taxon>Viridiplantae</taxon>
        <taxon>Streptophyta</taxon>
        <taxon>Embryophyta</taxon>
        <taxon>Tracheophyta</taxon>
        <taxon>Spermatophyta</taxon>
        <taxon>Magnoliopsida</taxon>
        <taxon>eudicotyledons</taxon>
        <taxon>Gunneridae</taxon>
        <taxon>Pentapetalae</taxon>
        <taxon>asterids</taxon>
        <taxon>campanulids</taxon>
        <taxon>Asterales</taxon>
        <taxon>Asteraceae</taxon>
        <taxon>Asteroideae</taxon>
        <taxon>Anthemideae</taxon>
        <taxon>Artemisiinae</taxon>
        <taxon>Artemisia</taxon>
    </lineage>
</organism>
<feature type="domain" description="Protein kinase" evidence="14">
    <location>
        <begin position="663"/>
        <end position="946"/>
    </location>
</feature>
<feature type="transmembrane region" description="Helical" evidence="13">
    <location>
        <begin position="607"/>
        <end position="630"/>
    </location>
</feature>
<keyword evidence="9 13" id="KW-0472">Membrane</keyword>
<evidence type="ECO:0000256" key="4">
    <source>
        <dbReference type="ARBA" id="ARBA00022729"/>
    </source>
</evidence>
<proteinExistence type="predicted"/>
<keyword evidence="10" id="KW-1015">Disulfide bond</keyword>
<evidence type="ECO:0000313" key="15">
    <source>
        <dbReference type="EMBL" id="PWA55278.1"/>
    </source>
</evidence>
<dbReference type="PROSITE" id="PS00107">
    <property type="entry name" value="PROTEIN_KINASE_ATP"/>
    <property type="match status" value="1"/>
</dbReference>
<evidence type="ECO:0000313" key="16">
    <source>
        <dbReference type="Proteomes" id="UP000245207"/>
    </source>
</evidence>
<dbReference type="SUPFAM" id="SSF56112">
    <property type="entry name" value="Protein kinase-like (PK-like)"/>
    <property type="match status" value="1"/>
</dbReference>
<keyword evidence="2" id="KW-0808">Transferase</keyword>
<keyword evidence="4" id="KW-0732">Signal</keyword>
<dbReference type="Pfam" id="PF00069">
    <property type="entry name" value="Pkinase"/>
    <property type="match status" value="1"/>
</dbReference>
<dbReference type="InterPro" id="IPR008271">
    <property type="entry name" value="Ser/Thr_kinase_AS"/>
</dbReference>
<evidence type="ECO:0000256" key="2">
    <source>
        <dbReference type="ARBA" id="ARBA00022679"/>
    </source>
</evidence>
<evidence type="ECO:0000256" key="7">
    <source>
        <dbReference type="ARBA" id="ARBA00022840"/>
    </source>
</evidence>
<dbReference type="SMART" id="SM00108">
    <property type="entry name" value="B_lectin"/>
    <property type="match status" value="1"/>
</dbReference>
<dbReference type="SUPFAM" id="SSF51110">
    <property type="entry name" value="alpha-D-mannose-specific plant lectins"/>
    <property type="match status" value="1"/>
</dbReference>
<evidence type="ECO:0000256" key="9">
    <source>
        <dbReference type="ARBA" id="ARBA00023136"/>
    </source>
</evidence>
<evidence type="ECO:0000256" key="3">
    <source>
        <dbReference type="ARBA" id="ARBA00022692"/>
    </source>
</evidence>
<dbReference type="InterPro" id="IPR017441">
    <property type="entry name" value="Protein_kinase_ATP_BS"/>
</dbReference>
<gene>
    <name evidence="15" type="ORF">CTI12_AA408630</name>
</gene>
<dbReference type="Pfam" id="PF01453">
    <property type="entry name" value="B_lectin"/>
    <property type="match status" value="1"/>
</dbReference>